<proteinExistence type="predicted"/>
<sequence length="116" mass="13422">MSMNRPSQKKGRSCYQRLNSQGCVRYQSNVFEGVKCEIEVYKWKRLLIHNLFTSLQVLRLALGEARNCRLHPFLLNTIVTSVPMSREAGKCETRRRRVAAFVLSVSQILPLGRLLR</sequence>
<evidence type="ECO:0000313" key="2">
    <source>
        <dbReference type="Proteomes" id="UP000024635"/>
    </source>
</evidence>
<evidence type="ECO:0000313" key="1">
    <source>
        <dbReference type="EMBL" id="EYC42155.1"/>
    </source>
</evidence>
<organism evidence="1 2">
    <name type="scientific">Ancylostoma ceylanicum</name>
    <dbReference type="NCBI Taxonomy" id="53326"/>
    <lineage>
        <taxon>Eukaryota</taxon>
        <taxon>Metazoa</taxon>
        <taxon>Ecdysozoa</taxon>
        <taxon>Nematoda</taxon>
        <taxon>Chromadorea</taxon>
        <taxon>Rhabditida</taxon>
        <taxon>Rhabditina</taxon>
        <taxon>Rhabditomorpha</taxon>
        <taxon>Strongyloidea</taxon>
        <taxon>Ancylostomatidae</taxon>
        <taxon>Ancylostomatinae</taxon>
        <taxon>Ancylostoma</taxon>
    </lineage>
</organism>
<dbReference type="Proteomes" id="UP000024635">
    <property type="component" value="Unassembled WGS sequence"/>
</dbReference>
<name>A0A016WR74_9BILA</name>
<reference evidence="2" key="1">
    <citation type="journal article" date="2015" name="Nat. Genet.">
        <title>The genome and transcriptome of the zoonotic hookworm Ancylostoma ceylanicum identify infection-specific gene families.</title>
        <authorList>
            <person name="Schwarz E.M."/>
            <person name="Hu Y."/>
            <person name="Antoshechkin I."/>
            <person name="Miller M.M."/>
            <person name="Sternberg P.W."/>
            <person name="Aroian R.V."/>
        </authorList>
    </citation>
    <scope>NUCLEOTIDE SEQUENCE</scope>
    <source>
        <strain evidence="2">HY135</strain>
    </source>
</reference>
<accession>A0A016WR74</accession>
<gene>
    <name evidence="1" type="primary">Acey_s0541.g3194</name>
    <name evidence="1" type="ORF">Y032_0541g3194</name>
</gene>
<protein>
    <submittedName>
        <fullName evidence="1">Uncharacterized protein</fullName>
    </submittedName>
</protein>
<dbReference type="AlphaFoldDB" id="A0A016WR74"/>
<comment type="caution">
    <text evidence="1">The sequence shown here is derived from an EMBL/GenBank/DDBJ whole genome shotgun (WGS) entry which is preliminary data.</text>
</comment>
<dbReference type="EMBL" id="JARK01000141">
    <property type="protein sequence ID" value="EYC42155.1"/>
    <property type="molecule type" value="Genomic_DNA"/>
</dbReference>
<keyword evidence="2" id="KW-1185">Reference proteome</keyword>